<sequence>MSNDEIMERQKSLEESLLRERSAVAMGGAPASPGKIRSIRRQLARIYTVLGEGEKN</sequence>
<keyword evidence="5" id="KW-1185">Reference proteome</keyword>
<dbReference type="SUPFAM" id="SSF46561">
    <property type="entry name" value="Ribosomal protein L29 (L29p)"/>
    <property type="match status" value="1"/>
</dbReference>
<name>A0AAX4NGU6_9ARCH</name>
<evidence type="ECO:0000256" key="3">
    <source>
        <dbReference type="ARBA" id="ARBA00023274"/>
    </source>
</evidence>
<comment type="similarity">
    <text evidence="1">Belongs to the universal ribosomal protein uL29 family.</text>
</comment>
<protein>
    <submittedName>
        <fullName evidence="4">50S ribosomal protein L29</fullName>
    </submittedName>
</protein>
<dbReference type="InterPro" id="IPR018254">
    <property type="entry name" value="Ribosomal_uL29_CS"/>
</dbReference>
<organism evidence="4 5">
    <name type="scientific">Oxyplasma meridianum</name>
    <dbReference type="NCBI Taxonomy" id="3073602"/>
    <lineage>
        <taxon>Archaea</taxon>
        <taxon>Methanobacteriati</taxon>
        <taxon>Thermoplasmatota</taxon>
        <taxon>Thermoplasmata</taxon>
        <taxon>Thermoplasmatales</taxon>
        <taxon>Thermoplasmataceae</taxon>
        <taxon>Oxyplasma</taxon>
    </lineage>
</organism>
<accession>A0AAX4NGU6</accession>
<dbReference type="InterPro" id="IPR001854">
    <property type="entry name" value="Ribosomal_uL29"/>
</dbReference>
<dbReference type="EMBL" id="CP133772">
    <property type="protein sequence ID" value="WYY00691.1"/>
    <property type="molecule type" value="Genomic_DNA"/>
</dbReference>
<evidence type="ECO:0000256" key="1">
    <source>
        <dbReference type="ARBA" id="ARBA00009254"/>
    </source>
</evidence>
<evidence type="ECO:0000313" key="5">
    <source>
        <dbReference type="Proteomes" id="UP001451606"/>
    </source>
</evidence>
<dbReference type="PROSITE" id="PS00579">
    <property type="entry name" value="RIBOSOMAL_L29"/>
    <property type="match status" value="1"/>
</dbReference>
<evidence type="ECO:0000256" key="2">
    <source>
        <dbReference type="ARBA" id="ARBA00022980"/>
    </source>
</evidence>
<dbReference type="InterPro" id="IPR036049">
    <property type="entry name" value="Ribosomal_uL29_sf"/>
</dbReference>
<proteinExistence type="inferred from homology"/>
<dbReference type="GO" id="GO:0003735">
    <property type="term" value="F:structural constituent of ribosome"/>
    <property type="evidence" value="ECO:0007669"/>
    <property type="project" value="InterPro"/>
</dbReference>
<gene>
    <name evidence="4" type="primary">rpmC</name>
    <name evidence="4" type="ORF">OXIME_001272</name>
</gene>
<dbReference type="Gene3D" id="1.10.287.310">
    <property type="match status" value="1"/>
</dbReference>
<dbReference type="GO" id="GO:1990904">
    <property type="term" value="C:ribonucleoprotein complex"/>
    <property type="evidence" value="ECO:0007669"/>
    <property type="project" value="UniProtKB-KW"/>
</dbReference>
<dbReference type="GO" id="GO:0005840">
    <property type="term" value="C:ribosome"/>
    <property type="evidence" value="ECO:0007669"/>
    <property type="project" value="UniProtKB-KW"/>
</dbReference>
<evidence type="ECO:0000313" key="4">
    <source>
        <dbReference type="EMBL" id="WYY00691.1"/>
    </source>
</evidence>
<dbReference type="Pfam" id="PF00831">
    <property type="entry name" value="Ribosomal_L29"/>
    <property type="match status" value="1"/>
</dbReference>
<dbReference type="GO" id="GO:0006412">
    <property type="term" value="P:translation"/>
    <property type="evidence" value="ECO:0007669"/>
    <property type="project" value="InterPro"/>
</dbReference>
<dbReference type="GeneID" id="95968009"/>
<dbReference type="AlphaFoldDB" id="A0AAX4NGU6"/>
<dbReference type="RefSeq" id="WP_393971024.1">
    <property type="nucleotide sequence ID" value="NZ_CP133772.1"/>
</dbReference>
<keyword evidence="3" id="KW-0687">Ribonucleoprotein</keyword>
<keyword evidence="2 4" id="KW-0689">Ribosomal protein</keyword>
<dbReference type="Proteomes" id="UP001451606">
    <property type="component" value="Chromosome"/>
</dbReference>
<dbReference type="KEGG" id="omr:OXIME_001272"/>
<reference evidence="4 5" key="1">
    <citation type="submission" date="2023-09" db="EMBL/GenBank/DDBJ databases">
        <authorList>
            <person name="Golyshina O.V."/>
            <person name="Lunev E.A."/>
            <person name="Bargiela R."/>
            <person name="Gaines M.C."/>
            <person name="Daum B."/>
            <person name="Bale N.J."/>
            <person name="Koenen M."/>
            <person name="Sinninghe Damst J.S."/>
            <person name="Yakimov M."/>
            <person name="Golyshin P.N."/>
        </authorList>
    </citation>
    <scope>NUCLEOTIDE SEQUENCE [LARGE SCALE GENOMIC DNA]</scope>
    <source>
        <strain evidence="4 5">M1</strain>
    </source>
</reference>
<dbReference type="NCBIfam" id="TIGR00012">
    <property type="entry name" value="L29"/>
    <property type="match status" value="1"/>
</dbReference>